<gene>
    <name evidence="12" type="ORF">HXX76_011093</name>
</gene>
<keyword evidence="6" id="KW-0805">Transcription regulation</keyword>
<dbReference type="FunFam" id="1.10.472.10:FF:000066">
    <property type="entry name" value="Transcription factor IIIB subunit"/>
    <property type="match status" value="1"/>
</dbReference>
<reference evidence="12" key="1">
    <citation type="journal article" date="2020" name="bioRxiv">
        <title>Comparative genomics of Chlamydomonas.</title>
        <authorList>
            <person name="Craig R.J."/>
            <person name="Hasan A.R."/>
            <person name="Ness R.W."/>
            <person name="Keightley P.D."/>
        </authorList>
    </citation>
    <scope>NUCLEOTIDE SEQUENCE</scope>
    <source>
        <strain evidence="12">SAG 7.73</strain>
    </source>
</reference>
<feature type="region of interest" description="Disordered" evidence="10">
    <location>
        <begin position="762"/>
        <end position="801"/>
    </location>
</feature>
<feature type="domain" description="Cyclin-like" evidence="11">
    <location>
        <begin position="91"/>
        <end position="174"/>
    </location>
</feature>
<dbReference type="GO" id="GO:0097550">
    <property type="term" value="C:transcription preinitiation complex"/>
    <property type="evidence" value="ECO:0007669"/>
    <property type="project" value="TreeGrafter"/>
</dbReference>
<evidence type="ECO:0000256" key="10">
    <source>
        <dbReference type="SAM" id="MobiDB-lite"/>
    </source>
</evidence>
<accession>A0A835VY46</accession>
<dbReference type="GO" id="GO:0008270">
    <property type="term" value="F:zinc ion binding"/>
    <property type="evidence" value="ECO:0007669"/>
    <property type="project" value="UniProtKB-KW"/>
</dbReference>
<feature type="region of interest" description="Disordered" evidence="10">
    <location>
        <begin position="462"/>
        <end position="551"/>
    </location>
</feature>
<dbReference type="SUPFAM" id="SSF47954">
    <property type="entry name" value="Cyclin-like"/>
    <property type="match status" value="2"/>
</dbReference>
<dbReference type="GO" id="GO:0070897">
    <property type="term" value="P:transcription preinitiation complex assembly"/>
    <property type="evidence" value="ECO:0007669"/>
    <property type="project" value="InterPro"/>
</dbReference>
<evidence type="ECO:0000256" key="8">
    <source>
        <dbReference type="ARBA" id="ARBA00023163"/>
    </source>
</evidence>
<dbReference type="Pfam" id="PF07741">
    <property type="entry name" value="BRF1"/>
    <property type="match status" value="1"/>
</dbReference>
<dbReference type="Pfam" id="PF00382">
    <property type="entry name" value="TFIIB"/>
    <property type="match status" value="2"/>
</dbReference>
<feature type="region of interest" description="Disordered" evidence="10">
    <location>
        <begin position="830"/>
        <end position="860"/>
    </location>
</feature>
<protein>
    <recommendedName>
        <fullName evidence="11">Cyclin-like domain-containing protein</fullName>
    </recommendedName>
</protein>
<keyword evidence="3" id="KW-0479">Metal-binding</keyword>
<dbReference type="PRINTS" id="PR00685">
    <property type="entry name" value="TIFACTORIIB"/>
</dbReference>
<evidence type="ECO:0000313" key="13">
    <source>
        <dbReference type="Proteomes" id="UP000650467"/>
    </source>
</evidence>
<keyword evidence="5" id="KW-0862">Zinc</keyword>
<dbReference type="GO" id="GO:0005634">
    <property type="term" value="C:nucleus"/>
    <property type="evidence" value="ECO:0007669"/>
    <property type="project" value="UniProtKB-SubCell"/>
</dbReference>
<evidence type="ECO:0000256" key="2">
    <source>
        <dbReference type="ARBA" id="ARBA00010857"/>
    </source>
</evidence>
<feature type="region of interest" description="Disordered" evidence="10">
    <location>
        <begin position="313"/>
        <end position="344"/>
    </location>
</feature>
<comment type="similarity">
    <text evidence="2">Belongs to the TFIIB family.</text>
</comment>
<keyword evidence="7" id="KW-0010">Activator</keyword>
<dbReference type="EMBL" id="JAEHOC010000031">
    <property type="protein sequence ID" value="KAG2429326.1"/>
    <property type="molecule type" value="Genomic_DNA"/>
</dbReference>
<evidence type="ECO:0000256" key="7">
    <source>
        <dbReference type="ARBA" id="ARBA00023159"/>
    </source>
</evidence>
<dbReference type="PANTHER" id="PTHR11618">
    <property type="entry name" value="TRANSCRIPTION INITIATION FACTOR IIB-RELATED"/>
    <property type="match status" value="1"/>
</dbReference>
<dbReference type="GO" id="GO:0000995">
    <property type="term" value="F:RNA polymerase III general transcription initiation factor activity"/>
    <property type="evidence" value="ECO:0007669"/>
    <property type="project" value="TreeGrafter"/>
</dbReference>
<feature type="compositionally biased region" description="Pro residues" evidence="10">
    <location>
        <begin position="316"/>
        <end position="327"/>
    </location>
</feature>
<comment type="caution">
    <text evidence="12">The sequence shown here is derived from an EMBL/GenBank/DDBJ whole genome shotgun (WGS) entry which is preliminary data.</text>
</comment>
<feature type="compositionally biased region" description="Low complexity" evidence="10">
    <location>
        <begin position="697"/>
        <end position="710"/>
    </location>
</feature>
<dbReference type="CDD" id="cd20554">
    <property type="entry name" value="CYCLIN_TFIIIB90_rpt2"/>
    <property type="match status" value="1"/>
</dbReference>
<dbReference type="GO" id="GO:0001006">
    <property type="term" value="F:RNA polymerase III type 3 promoter sequence-specific DNA binding"/>
    <property type="evidence" value="ECO:0007669"/>
    <property type="project" value="TreeGrafter"/>
</dbReference>
<feature type="compositionally biased region" description="Gly residues" evidence="10">
    <location>
        <begin position="519"/>
        <end position="532"/>
    </location>
</feature>
<evidence type="ECO:0000256" key="9">
    <source>
        <dbReference type="ARBA" id="ARBA00023242"/>
    </source>
</evidence>
<evidence type="ECO:0000313" key="12">
    <source>
        <dbReference type="EMBL" id="KAG2429326.1"/>
    </source>
</evidence>
<evidence type="ECO:0000256" key="3">
    <source>
        <dbReference type="ARBA" id="ARBA00022723"/>
    </source>
</evidence>
<keyword evidence="8" id="KW-0804">Transcription</keyword>
<sequence length="961" mass="97772">MVWCAQCSADVEVETDDQNGFACCVQCGRVVEDTAFSSDVMFTKGGDGEGEMVGQMVGASGEARGLGRYSGGRMWGSGGDSHEAAVSRGRHEIVSLVEALRISPSGEAVEAAHRLYRLALQRNFTRGRRVNQVAAVCLYIFCRLERRPYMLIDFSDHLSVNVYALGAVFLQLLKLLRLDEHATLTKPIDPSIFLNRFVDRLRLPTQDLKTKVGNTAMRLVQSMKRDWMLTGRRPSGVCGAALFLAAHIHGVEKTKRDVIAIVHIGWATVEKRVMELAETRDAELTLKELGERDKAVEEQREQLLLEYERQAIENPQRPPALMPPPEPADGEGGDGGGAEGGGGAVVGVDPNEVGRFCEHVRAGATLLAHGMCRGCLEDYLVVTQAAQGTNDPPCYIANLRRDVKKRVREQLAAERGGLLIKGSGEVLALPGPSGSAGAGGSGSGGGEDAFEDLQRRRHLENEEALEAGTSGEPAQQQDKGTGKDGAIVAVAAAGGGRRKRAKAGESAGDGSAGPSAAAGGAGAAAAGGGTGAYGSRAEDGTGAGPSSAGAADAAAAAGGGAAVAGGRRAAALRSEEDDFDAALHSSELQPLARALGGEAAAVATAPLRGAASPGPEQEAAAGEAAAEEDAARAKRRRAEASEAGAAAAGAAAPAAAGAAATAAAAQAEAEAEAGGAGGAGGISSAMAAAADAERRAAAAAAAAAPAAAAADEGDEEEEALSDHLSDVEDDDIGCYLATSEEASIRESLWVEMNKDWIEKQEVKRREAEEAAKDPSKAGSDKAKRKYNRKPKAEMPAAEDAAAAARNILEAKKLSNKINYGALEDLFGGGGEDGGGAAWRRSASPDPPVAPPSAGFGGSGRSTAAAAAAAAFADDLAPRPLVAAALAKRAAERARAQAADADKYAAALEDEQRKRVGGGGGGGGGGLGGGFLDSLTFARGGAGGGEGGRARPAGLSLRPRGR</sequence>
<dbReference type="InterPro" id="IPR000812">
    <property type="entry name" value="TFIIB"/>
</dbReference>
<dbReference type="GO" id="GO:0000126">
    <property type="term" value="C:transcription factor TFIIIB complex"/>
    <property type="evidence" value="ECO:0007669"/>
    <property type="project" value="TreeGrafter"/>
</dbReference>
<dbReference type="InterPro" id="IPR013763">
    <property type="entry name" value="Cyclin-like_dom"/>
</dbReference>
<evidence type="ECO:0000256" key="6">
    <source>
        <dbReference type="ARBA" id="ARBA00023015"/>
    </source>
</evidence>
<evidence type="ECO:0000256" key="1">
    <source>
        <dbReference type="ARBA" id="ARBA00004123"/>
    </source>
</evidence>
<dbReference type="Proteomes" id="UP000650467">
    <property type="component" value="Unassembled WGS sequence"/>
</dbReference>
<feature type="domain" description="Cyclin-like" evidence="11">
    <location>
        <begin position="192"/>
        <end position="288"/>
    </location>
</feature>
<organism evidence="12 13">
    <name type="scientific">Chlamydomonas incerta</name>
    <dbReference type="NCBI Taxonomy" id="51695"/>
    <lineage>
        <taxon>Eukaryota</taxon>
        <taxon>Viridiplantae</taxon>
        <taxon>Chlorophyta</taxon>
        <taxon>core chlorophytes</taxon>
        <taxon>Chlorophyceae</taxon>
        <taxon>CS clade</taxon>
        <taxon>Chlamydomonadales</taxon>
        <taxon>Chlamydomonadaceae</taxon>
        <taxon>Chlamydomonas</taxon>
    </lineage>
</organism>
<feature type="region of interest" description="Disordered" evidence="10">
    <location>
        <begin position="937"/>
        <end position="961"/>
    </location>
</feature>
<dbReference type="InterPro" id="IPR011665">
    <property type="entry name" value="BRF1_TBP-bd_dom"/>
</dbReference>
<feature type="compositionally biased region" description="Low complexity" evidence="10">
    <location>
        <begin position="608"/>
        <end position="624"/>
    </location>
</feature>
<dbReference type="CDD" id="cd20553">
    <property type="entry name" value="CYCLIN_TFIIIB90_rpt1"/>
    <property type="match status" value="1"/>
</dbReference>
<dbReference type="Gene3D" id="1.20.5.650">
    <property type="entry name" value="Single helix bin"/>
    <property type="match status" value="1"/>
</dbReference>
<dbReference type="InterPro" id="IPR013150">
    <property type="entry name" value="TFIIB_cyclin"/>
</dbReference>
<keyword evidence="13" id="KW-1185">Reference proteome</keyword>
<comment type="subcellular location">
    <subcellularLocation>
        <location evidence="1">Nucleus</location>
    </subcellularLocation>
</comment>
<evidence type="ECO:0000256" key="5">
    <source>
        <dbReference type="ARBA" id="ARBA00022833"/>
    </source>
</evidence>
<dbReference type="Gene3D" id="1.10.472.10">
    <property type="entry name" value="Cyclin-like"/>
    <property type="match status" value="2"/>
</dbReference>
<proteinExistence type="inferred from homology"/>
<keyword evidence="9" id="KW-0539">Nucleus</keyword>
<feature type="region of interest" description="Disordered" evidence="10">
    <location>
        <begin position="608"/>
        <end position="638"/>
    </location>
</feature>
<evidence type="ECO:0000256" key="4">
    <source>
        <dbReference type="ARBA" id="ARBA00022771"/>
    </source>
</evidence>
<dbReference type="OrthoDB" id="511529at2759"/>
<dbReference type="GO" id="GO:0017025">
    <property type="term" value="F:TBP-class protein binding"/>
    <property type="evidence" value="ECO:0007669"/>
    <property type="project" value="InterPro"/>
</dbReference>
<dbReference type="FunFam" id="1.10.472.10:FF:000007">
    <property type="entry name" value="Transcription factor IIIB 90 kDa subunit"/>
    <property type="match status" value="1"/>
</dbReference>
<feature type="region of interest" description="Disordered" evidence="10">
    <location>
        <begin position="430"/>
        <end position="449"/>
    </location>
</feature>
<dbReference type="InterPro" id="IPR036915">
    <property type="entry name" value="Cyclin-like_sf"/>
</dbReference>
<feature type="compositionally biased region" description="Gly residues" evidence="10">
    <location>
        <begin position="333"/>
        <end position="344"/>
    </location>
</feature>
<feature type="region of interest" description="Disordered" evidence="10">
    <location>
        <begin position="688"/>
        <end position="726"/>
    </location>
</feature>
<evidence type="ECO:0000259" key="11">
    <source>
        <dbReference type="SMART" id="SM00385"/>
    </source>
</evidence>
<dbReference type="SMART" id="SM00385">
    <property type="entry name" value="CYCLIN"/>
    <property type="match status" value="2"/>
</dbReference>
<keyword evidence="4" id="KW-0863">Zinc-finger</keyword>
<dbReference type="AlphaFoldDB" id="A0A835VY46"/>
<feature type="compositionally biased region" description="Low complexity" evidence="10">
    <location>
        <begin position="504"/>
        <end position="518"/>
    </location>
</feature>
<name>A0A835VY46_CHLIN</name>
<feature type="compositionally biased region" description="Basic and acidic residues" evidence="10">
    <location>
        <begin position="762"/>
        <end position="781"/>
    </location>
</feature>
<dbReference type="PANTHER" id="PTHR11618:SF4">
    <property type="entry name" value="TRANSCRIPTION FACTOR IIIB 90 KDA SUBUNIT"/>
    <property type="match status" value="1"/>
</dbReference>
<feature type="compositionally biased region" description="Gly residues" evidence="10">
    <location>
        <begin position="434"/>
        <end position="447"/>
    </location>
</feature>